<feature type="signal peptide" evidence="1">
    <location>
        <begin position="1"/>
        <end position="33"/>
    </location>
</feature>
<dbReference type="EMBL" id="WBUI01000021">
    <property type="protein sequence ID" value="KAB2930375.1"/>
    <property type="molecule type" value="Genomic_DNA"/>
</dbReference>
<dbReference type="PANTHER" id="PTHR37841:SF1">
    <property type="entry name" value="DUF3298 DOMAIN-CONTAINING PROTEIN"/>
    <property type="match status" value="1"/>
</dbReference>
<gene>
    <name evidence="2" type="ORF">F9K24_17070</name>
</gene>
<dbReference type="Proteomes" id="UP000460298">
    <property type="component" value="Unassembled WGS sequence"/>
</dbReference>
<evidence type="ECO:0000256" key="1">
    <source>
        <dbReference type="SAM" id="SignalP"/>
    </source>
</evidence>
<evidence type="ECO:0000313" key="3">
    <source>
        <dbReference type="Proteomes" id="UP000460298"/>
    </source>
</evidence>
<evidence type="ECO:0000313" key="2">
    <source>
        <dbReference type="EMBL" id="KAB2930375.1"/>
    </source>
</evidence>
<name>A0A833GYR5_9LEPT</name>
<dbReference type="AlphaFoldDB" id="A0A833GYR5"/>
<dbReference type="SUPFAM" id="SSF69360">
    <property type="entry name" value="Cell wall binding repeat"/>
    <property type="match status" value="1"/>
</dbReference>
<organism evidence="2 3">
    <name type="scientific">Leptonema illini</name>
    <dbReference type="NCBI Taxonomy" id="183"/>
    <lineage>
        <taxon>Bacteria</taxon>
        <taxon>Pseudomonadati</taxon>
        <taxon>Spirochaetota</taxon>
        <taxon>Spirochaetia</taxon>
        <taxon>Leptospirales</taxon>
        <taxon>Leptospiraceae</taxon>
        <taxon>Leptonema</taxon>
    </lineage>
</organism>
<dbReference type="Pfam" id="PF14903">
    <property type="entry name" value="WG_beta_rep"/>
    <property type="match status" value="5"/>
</dbReference>
<protein>
    <submittedName>
        <fullName evidence="2">WG repeat-containing protein</fullName>
    </submittedName>
</protein>
<comment type="caution">
    <text evidence="2">The sequence shown here is derived from an EMBL/GenBank/DDBJ whole genome shotgun (WGS) entry which is preliminary data.</text>
</comment>
<proteinExistence type="predicted"/>
<reference evidence="2 3" key="1">
    <citation type="submission" date="2019-10" db="EMBL/GenBank/DDBJ databases">
        <title>Extracellular Electron Transfer in a Candidatus Methanoperedens spp. Enrichment Culture.</title>
        <authorList>
            <person name="Berger S."/>
            <person name="Rangel Shaw D."/>
            <person name="Berben T."/>
            <person name="In 'T Zandt M."/>
            <person name="Frank J."/>
            <person name="Reimann J."/>
            <person name="Jetten M.S.M."/>
            <person name="Welte C.U."/>
        </authorList>
    </citation>
    <scope>NUCLEOTIDE SEQUENCE [LARGE SCALE GENOMIC DNA]</scope>
    <source>
        <strain evidence="2">SB12</strain>
    </source>
</reference>
<keyword evidence="1" id="KW-0732">Signal</keyword>
<dbReference type="PANTHER" id="PTHR37841">
    <property type="entry name" value="GLR2918 PROTEIN"/>
    <property type="match status" value="1"/>
</dbReference>
<feature type="chain" id="PRO_5032465055" evidence="1">
    <location>
        <begin position="34"/>
        <end position="349"/>
    </location>
</feature>
<sequence length="349" mass="39060">MDQMLARRFLHASPIRFLSSLFLCLILPAAVVAAPESDLFPFRDGSDCIYYNRQGDEKIRLKCSAGFVASNLSDSSLPDFIREAMGEFAEGLAPVRLPDGKWRYIDASGKTVLPASGEGYEDADRFSEGLARVRLNGRYGYVDRSGRMVIPARFARSGRFVNGMTFAQCDTGVYNYGYIDRTGKQALPCKYQDAFNFTADGLARARMWDLYGYIDRRGTAVLNFAYKFGGNFDGGLSYILKDEGFAFIDSKGKRHINIPQFDLVGDFSGELAPVRRTQNLRWGYIDRSGRLVVPAVFFEAFTHFRGLALVQGPESYTSADSIKENPAPVAPGKLAWYYIDAKGRRLFPR</sequence>
<accession>A0A833GYR5</accession>
<dbReference type="InterPro" id="IPR032774">
    <property type="entry name" value="WG_beta_rep"/>
</dbReference>